<feature type="region of interest" description="Disordered" evidence="1">
    <location>
        <begin position="1"/>
        <end position="25"/>
    </location>
</feature>
<gene>
    <name evidence="3" type="ORF">D9Q98_004235</name>
</gene>
<feature type="transmembrane region" description="Helical" evidence="2">
    <location>
        <begin position="169"/>
        <end position="190"/>
    </location>
</feature>
<evidence type="ECO:0000313" key="4">
    <source>
        <dbReference type="Proteomes" id="UP001055712"/>
    </source>
</evidence>
<keyword evidence="2" id="KW-0472">Membrane</keyword>
<accession>A0A9D4TSU2</accession>
<organism evidence="3 4">
    <name type="scientific">Chlorella vulgaris</name>
    <name type="common">Green alga</name>
    <dbReference type="NCBI Taxonomy" id="3077"/>
    <lineage>
        <taxon>Eukaryota</taxon>
        <taxon>Viridiplantae</taxon>
        <taxon>Chlorophyta</taxon>
        <taxon>core chlorophytes</taxon>
        <taxon>Trebouxiophyceae</taxon>
        <taxon>Chlorellales</taxon>
        <taxon>Chlorellaceae</taxon>
        <taxon>Chlorella clade</taxon>
        <taxon>Chlorella</taxon>
    </lineage>
</organism>
<dbReference type="Proteomes" id="UP001055712">
    <property type="component" value="Unassembled WGS sequence"/>
</dbReference>
<dbReference type="AlphaFoldDB" id="A0A9D4TSU2"/>
<evidence type="ECO:0000313" key="3">
    <source>
        <dbReference type="EMBL" id="KAI3432692.1"/>
    </source>
</evidence>
<reference evidence="3" key="1">
    <citation type="journal article" date="2019" name="Plant J.">
        <title>Chlorella vulgaris genome assembly and annotation reveals the molecular basis for metabolic acclimation to high light conditions.</title>
        <authorList>
            <person name="Cecchin M."/>
            <person name="Marcolungo L."/>
            <person name="Rossato M."/>
            <person name="Girolomoni L."/>
            <person name="Cosentino E."/>
            <person name="Cuine S."/>
            <person name="Li-Beisson Y."/>
            <person name="Delledonne M."/>
            <person name="Ballottari M."/>
        </authorList>
    </citation>
    <scope>NUCLEOTIDE SEQUENCE</scope>
    <source>
        <strain evidence="3">211/11P</strain>
    </source>
</reference>
<feature type="transmembrane region" description="Helical" evidence="2">
    <location>
        <begin position="102"/>
        <end position="125"/>
    </location>
</feature>
<dbReference type="OrthoDB" id="10525718at2759"/>
<evidence type="ECO:0000256" key="1">
    <source>
        <dbReference type="SAM" id="MobiDB-lite"/>
    </source>
</evidence>
<keyword evidence="4" id="KW-1185">Reference proteome</keyword>
<keyword evidence="2" id="KW-1133">Transmembrane helix</keyword>
<dbReference type="EMBL" id="SIDB01000005">
    <property type="protein sequence ID" value="KAI3432692.1"/>
    <property type="molecule type" value="Genomic_DNA"/>
</dbReference>
<keyword evidence="2" id="KW-0812">Transmembrane</keyword>
<comment type="caution">
    <text evidence="3">The sequence shown here is derived from an EMBL/GenBank/DDBJ whole genome shotgun (WGS) entry which is preliminary data.</text>
</comment>
<protein>
    <submittedName>
        <fullName evidence="3">Uncharacterized protein</fullName>
    </submittedName>
</protein>
<reference evidence="3" key="2">
    <citation type="submission" date="2020-11" db="EMBL/GenBank/DDBJ databases">
        <authorList>
            <person name="Cecchin M."/>
            <person name="Marcolungo L."/>
            <person name="Rossato M."/>
            <person name="Girolomoni L."/>
            <person name="Cosentino E."/>
            <person name="Cuine S."/>
            <person name="Li-Beisson Y."/>
            <person name="Delledonne M."/>
            <person name="Ballottari M."/>
        </authorList>
    </citation>
    <scope>NUCLEOTIDE SEQUENCE</scope>
    <source>
        <strain evidence="3">211/11P</strain>
        <tissue evidence="3">Whole cell</tissue>
    </source>
</reference>
<sequence length="330" mass="33799">MEVAGTSQVAGAPVPGGPSFTRVPSSVGTDVSWDEMGQLGLHKALNEYYKLSGSNRNLRMCGMRKGAPPLLCLLCEAAHRVLVPQLPAVLAPPALLAGARRLLMAAAWLLYCTAAFTVPLALWLLGAAEGRLALAPQAVAAADRLHPAAGAAAQRLQGLLAALPHPSRAAAAAGLAVLLVLLSIADRTVASARQEEWERRRRRVTAASVEACYDGWLLPGGRRAGAAAAVGDTAAAAAAAAAAGAQRQQQLLGLLRLEVGRVWHSVFDAQLPPEHMRSVAGISAAVSKLCTETGIALPEGVANGGGGSNGDAASLLLATVQLIKRDVGVS</sequence>
<name>A0A9D4TSU2_CHLVU</name>
<evidence type="ECO:0000256" key="2">
    <source>
        <dbReference type="SAM" id="Phobius"/>
    </source>
</evidence>
<proteinExistence type="predicted"/>